<keyword evidence="2" id="KW-1185">Reference proteome</keyword>
<sequence length="134" mass="14928">MSWYLHNYFKSQLLNQCSLPSLPISSIQLAIEQVLAHYFQQVFFCYLRGRCSALCTSCEGKSWKVMLSSPTCPVLEALGKKLSFEIAVGLNGRVWVKADSPSTVIIVVNAIIKSESLSGAQQKIMAEKLLQKIQ</sequence>
<accession>A0ACC0RWA7</accession>
<comment type="caution">
    <text evidence="1">The sequence shown here is derived from an EMBL/GenBank/DDBJ whole genome shotgun (WGS) entry which is preliminary data.</text>
</comment>
<protein>
    <submittedName>
        <fullName evidence="1">Uncharacterized protein</fullName>
    </submittedName>
</protein>
<proteinExistence type="predicted"/>
<evidence type="ECO:0000313" key="1">
    <source>
        <dbReference type="EMBL" id="KAI9381254.1"/>
    </source>
</evidence>
<name>A0ACC0RWA7_POPTR</name>
<reference evidence="1 2" key="1">
    <citation type="journal article" date="2006" name="Science">
        <title>The genome of black cottonwood, Populus trichocarpa (Torr. &amp; Gray).</title>
        <authorList>
            <person name="Tuskan G.A."/>
            <person name="Difazio S."/>
            <person name="Jansson S."/>
            <person name="Bohlmann J."/>
            <person name="Grigoriev I."/>
            <person name="Hellsten U."/>
            <person name="Putnam N."/>
            <person name="Ralph S."/>
            <person name="Rombauts S."/>
            <person name="Salamov A."/>
            <person name="Schein J."/>
            <person name="Sterck L."/>
            <person name="Aerts A."/>
            <person name="Bhalerao R.R."/>
            <person name="Bhalerao R.P."/>
            <person name="Blaudez D."/>
            <person name="Boerjan W."/>
            <person name="Brun A."/>
            <person name="Brunner A."/>
            <person name="Busov V."/>
            <person name="Campbell M."/>
            <person name="Carlson J."/>
            <person name="Chalot M."/>
            <person name="Chapman J."/>
            <person name="Chen G.L."/>
            <person name="Cooper D."/>
            <person name="Coutinho P.M."/>
            <person name="Couturier J."/>
            <person name="Covert S."/>
            <person name="Cronk Q."/>
            <person name="Cunningham R."/>
            <person name="Davis J."/>
            <person name="Degroeve S."/>
            <person name="Dejardin A."/>
            <person name="Depamphilis C."/>
            <person name="Detter J."/>
            <person name="Dirks B."/>
            <person name="Dubchak I."/>
            <person name="Duplessis S."/>
            <person name="Ehlting J."/>
            <person name="Ellis B."/>
            <person name="Gendler K."/>
            <person name="Goodstein D."/>
            <person name="Gribskov M."/>
            <person name="Grimwood J."/>
            <person name="Groover A."/>
            <person name="Gunter L."/>
            <person name="Hamberger B."/>
            <person name="Heinze B."/>
            <person name="Helariutta Y."/>
            <person name="Henrissat B."/>
            <person name="Holligan D."/>
            <person name="Holt R."/>
            <person name="Huang W."/>
            <person name="Islam-Faridi N."/>
            <person name="Jones S."/>
            <person name="Jones-Rhoades M."/>
            <person name="Jorgensen R."/>
            <person name="Joshi C."/>
            <person name="Kangasjarvi J."/>
            <person name="Karlsson J."/>
            <person name="Kelleher C."/>
            <person name="Kirkpatrick R."/>
            <person name="Kirst M."/>
            <person name="Kohler A."/>
            <person name="Kalluri U."/>
            <person name="Larimer F."/>
            <person name="Leebens-Mack J."/>
            <person name="Leple J.C."/>
            <person name="Locascio P."/>
            <person name="Lou Y."/>
            <person name="Lucas S."/>
            <person name="Martin F."/>
            <person name="Montanini B."/>
            <person name="Napoli C."/>
            <person name="Nelson D.R."/>
            <person name="Nelson C."/>
            <person name="Nieminen K."/>
            <person name="Nilsson O."/>
            <person name="Pereda V."/>
            <person name="Peter G."/>
            <person name="Philippe R."/>
            <person name="Pilate G."/>
            <person name="Poliakov A."/>
            <person name="Razumovskaya J."/>
            <person name="Richardson P."/>
            <person name="Rinaldi C."/>
            <person name="Ritland K."/>
            <person name="Rouze P."/>
            <person name="Ryaboy D."/>
            <person name="Schmutz J."/>
            <person name="Schrader J."/>
            <person name="Segerman B."/>
            <person name="Shin H."/>
            <person name="Siddiqui A."/>
            <person name="Sterky F."/>
            <person name="Terry A."/>
            <person name="Tsai C.J."/>
            <person name="Uberbacher E."/>
            <person name="Unneberg P."/>
            <person name="Vahala J."/>
            <person name="Wall K."/>
            <person name="Wessler S."/>
            <person name="Yang G."/>
            <person name="Yin T."/>
            <person name="Douglas C."/>
            <person name="Marra M."/>
            <person name="Sandberg G."/>
            <person name="Van de Peer Y."/>
            <person name="Rokhsar D."/>
        </authorList>
    </citation>
    <scope>NUCLEOTIDE SEQUENCE [LARGE SCALE GENOMIC DNA]</scope>
    <source>
        <strain evidence="2">cv. Nisqually</strain>
    </source>
</reference>
<dbReference type="Proteomes" id="UP000006729">
    <property type="component" value="Chromosome 15"/>
</dbReference>
<organism evidence="1 2">
    <name type="scientific">Populus trichocarpa</name>
    <name type="common">Western balsam poplar</name>
    <name type="synonym">Populus balsamifera subsp. trichocarpa</name>
    <dbReference type="NCBI Taxonomy" id="3694"/>
    <lineage>
        <taxon>Eukaryota</taxon>
        <taxon>Viridiplantae</taxon>
        <taxon>Streptophyta</taxon>
        <taxon>Embryophyta</taxon>
        <taxon>Tracheophyta</taxon>
        <taxon>Spermatophyta</taxon>
        <taxon>Magnoliopsida</taxon>
        <taxon>eudicotyledons</taxon>
        <taxon>Gunneridae</taxon>
        <taxon>Pentapetalae</taxon>
        <taxon>rosids</taxon>
        <taxon>fabids</taxon>
        <taxon>Malpighiales</taxon>
        <taxon>Salicaceae</taxon>
        <taxon>Saliceae</taxon>
        <taxon>Populus</taxon>
    </lineage>
</organism>
<evidence type="ECO:0000313" key="2">
    <source>
        <dbReference type="Proteomes" id="UP000006729"/>
    </source>
</evidence>
<dbReference type="EMBL" id="CM009304">
    <property type="protein sequence ID" value="KAI9381254.1"/>
    <property type="molecule type" value="Genomic_DNA"/>
</dbReference>
<gene>
    <name evidence="1" type="ORF">POPTR_015G075400v4</name>
</gene>